<proteinExistence type="predicted"/>
<feature type="compositionally biased region" description="Basic and acidic residues" evidence="1">
    <location>
        <begin position="84"/>
        <end position="94"/>
    </location>
</feature>
<gene>
    <name evidence="2" type="ORF">Tci_019945</name>
</gene>
<organism evidence="2">
    <name type="scientific">Tanacetum cinerariifolium</name>
    <name type="common">Dalmatian daisy</name>
    <name type="synonym">Chrysanthemum cinerariifolium</name>
    <dbReference type="NCBI Taxonomy" id="118510"/>
    <lineage>
        <taxon>Eukaryota</taxon>
        <taxon>Viridiplantae</taxon>
        <taxon>Streptophyta</taxon>
        <taxon>Embryophyta</taxon>
        <taxon>Tracheophyta</taxon>
        <taxon>Spermatophyta</taxon>
        <taxon>Magnoliopsida</taxon>
        <taxon>eudicotyledons</taxon>
        <taxon>Gunneridae</taxon>
        <taxon>Pentapetalae</taxon>
        <taxon>asterids</taxon>
        <taxon>campanulids</taxon>
        <taxon>Asterales</taxon>
        <taxon>Asteraceae</taxon>
        <taxon>Asteroideae</taxon>
        <taxon>Anthemideae</taxon>
        <taxon>Anthemidinae</taxon>
        <taxon>Tanacetum</taxon>
    </lineage>
</organism>
<feature type="region of interest" description="Disordered" evidence="1">
    <location>
        <begin position="17"/>
        <end position="48"/>
    </location>
</feature>
<feature type="region of interest" description="Disordered" evidence="1">
    <location>
        <begin position="80"/>
        <end position="103"/>
    </location>
</feature>
<reference evidence="2" key="1">
    <citation type="journal article" date="2019" name="Sci. Rep.">
        <title>Draft genome of Tanacetum cinerariifolium, the natural source of mosquito coil.</title>
        <authorList>
            <person name="Yamashiro T."/>
            <person name="Shiraishi A."/>
            <person name="Satake H."/>
            <person name="Nakayama K."/>
        </authorList>
    </citation>
    <scope>NUCLEOTIDE SEQUENCE</scope>
</reference>
<protein>
    <recommendedName>
        <fullName evidence="3">Integrase, catalytic region, zinc finger, CCHC-type, peptidase aspartic, catalytic</fullName>
    </recommendedName>
</protein>
<evidence type="ECO:0000256" key="1">
    <source>
        <dbReference type="SAM" id="MobiDB-lite"/>
    </source>
</evidence>
<comment type="caution">
    <text evidence="2">The sequence shown here is derived from an EMBL/GenBank/DDBJ whole genome shotgun (WGS) entry which is preliminary data.</text>
</comment>
<feature type="compositionally biased region" description="Polar residues" evidence="1">
    <location>
        <begin position="20"/>
        <end position="48"/>
    </location>
</feature>
<evidence type="ECO:0008006" key="3">
    <source>
        <dbReference type="Google" id="ProtNLM"/>
    </source>
</evidence>
<accession>A0A6L2KGV6</accession>
<evidence type="ECO:0000313" key="2">
    <source>
        <dbReference type="EMBL" id="GEU47967.1"/>
    </source>
</evidence>
<dbReference type="AlphaFoldDB" id="A0A6L2KGV6"/>
<feature type="non-terminal residue" evidence="2">
    <location>
        <position position="1"/>
    </location>
</feature>
<sequence>PEVIALIAEVVALEPVVSTGLPSSTTVDQDAPSPSNSQTSPETQSPVISNDVEEENHDLDVAHMYNDLFFGFEESPKIPNFSDDPIHESLHEDSTSQGSSSNMRQIHTPFESLGRWTKDQPIANVIRNPSRSVSIRKQLETVAMWCYFDAFLTFIEQKNFKQAMTAPS</sequence>
<dbReference type="EMBL" id="BKCJ010002352">
    <property type="protein sequence ID" value="GEU47967.1"/>
    <property type="molecule type" value="Genomic_DNA"/>
</dbReference>
<name>A0A6L2KGV6_TANCI</name>